<feature type="region of interest" description="Disordered" evidence="1">
    <location>
        <begin position="123"/>
        <end position="146"/>
    </location>
</feature>
<dbReference type="OrthoDB" id="5868050at2759"/>
<evidence type="ECO:0000313" key="2">
    <source>
        <dbReference type="EMBL" id="VDK50971.1"/>
    </source>
</evidence>
<accession>A0A3P6S8S4</accession>
<feature type="region of interest" description="Disordered" evidence="1">
    <location>
        <begin position="82"/>
        <end position="103"/>
    </location>
</feature>
<protein>
    <submittedName>
        <fullName evidence="2">Uncharacterized protein</fullName>
    </submittedName>
</protein>
<organism evidence="2 3">
    <name type="scientific">Cylicostephanus goldi</name>
    <name type="common">Nematode worm</name>
    <dbReference type="NCBI Taxonomy" id="71465"/>
    <lineage>
        <taxon>Eukaryota</taxon>
        <taxon>Metazoa</taxon>
        <taxon>Ecdysozoa</taxon>
        <taxon>Nematoda</taxon>
        <taxon>Chromadorea</taxon>
        <taxon>Rhabditida</taxon>
        <taxon>Rhabditina</taxon>
        <taxon>Rhabditomorpha</taxon>
        <taxon>Strongyloidea</taxon>
        <taxon>Strongylidae</taxon>
        <taxon>Cylicostephanus</taxon>
    </lineage>
</organism>
<dbReference type="AlphaFoldDB" id="A0A3P6S8S4"/>
<feature type="compositionally biased region" description="Basic and acidic residues" evidence="1">
    <location>
        <begin position="126"/>
        <end position="146"/>
    </location>
</feature>
<name>A0A3P6S8S4_CYLGO</name>
<dbReference type="Proteomes" id="UP000271889">
    <property type="component" value="Unassembled WGS sequence"/>
</dbReference>
<dbReference type="EMBL" id="UYRV01004004">
    <property type="protein sequence ID" value="VDK50971.1"/>
    <property type="molecule type" value="Genomic_DNA"/>
</dbReference>
<feature type="region of interest" description="Disordered" evidence="1">
    <location>
        <begin position="163"/>
        <end position="189"/>
    </location>
</feature>
<keyword evidence="3" id="KW-1185">Reference proteome</keyword>
<sequence>MTNSDETWTEIVQTEVPAAEPLNDKDFLLEKVIPKFDAATSVSDLAILSSLQPASSQSNLTTTVNGSDLSLAASSTISHSRHSLARSEFSRPSLSSRSEFSRPSLSGLSSEYMGFLGPMFLTVGSKRREGPDTDRSRLKELQRRNEMLHPAMRCAYATEVTTYSSPTGSENVVKNGTQSARKSKKVGDL</sequence>
<evidence type="ECO:0000313" key="3">
    <source>
        <dbReference type="Proteomes" id="UP000271889"/>
    </source>
</evidence>
<feature type="compositionally biased region" description="Polar residues" evidence="1">
    <location>
        <begin position="163"/>
        <end position="180"/>
    </location>
</feature>
<gene>
    <name evidence="2" type="ORF">CGOC_LOCUS1931</name>
</gene>
<proteinExistence type="predicted"/>
<feature type="compositionally biased region" description="Low complexity" evidence="1">
    <location>
        <begin position="86"/>
        <end position="103"/>
    </location>
</feature>
<evidence type="ECO:0000256" key="1">
    <source>
        <dbReference type="SAM" id="MobiDB-lite"/>
    </source>
</evidence>
<reference evidence="2 3" key="1">
    <citation type="submission" date="2018-11" db="EMBL/GenBank/DDBJ databases">
        <authorList>
            <consortium name="Pathogen Informatics"/>
        </authorList>
    </citation>
    <scope>NUCLEOTIDE SEQUENCE [LARGE SCALE GENOMIC DNA]</scope>
</reference>